<dbReference type="EMBL" id="CM042050">
    <property type="protein sequence ID" value="KAI3734886.1"/>
    <property type="molecule type" value="Genomic_DNA"/>
</dbReference>
<proteinExistence type="predicted"/>
<reference evidence="2" key="1">
    <citation type="journal article" date="2022" name="Mol. Ecol. Resour.">
        <title>The genomes of chicory, endive, great burdock and yacon provide insights into Asteraceae palaeo-polyploidization history and plant inulin production.</title>
        <authorList>
            <person name="Fan W."/>
            <person name="Wang S."/>
            <person name="Wang H."/>
            <person name="Wang A."/>
            <person name="Jiang F."/>
            <person name="Liu H."/>
            <person name="Zhao H."/>
            <person name="Xu D."/>
            <person name="Zhang Y."/>
        </authorList>
    </citation>
    <scope>NUCLEOTIDE SEQUENCE [LARGE SCALE GENOMIC DNA]</scope>
    <source>
        <strain evidence="2">cv. Niubang</strain>
    </source>
</reference>
<comment type="caution">
    <text evidence="1">The sequence shown here is derived from an EMBL/GenBank/DDBJ whole genome shotgun (WGS) entry which is preliminary data.</text>
</comment>
<accession>A0ACB9CKV0</accession>
<evidence type="ECO:0000313" key="1">
    <source>
        <dbReference type="EMBL" id="KAI3734886.1"/>
    </source>
</evidence>
<evidence type="ECO:0000313" key="2">
    <source>
        <dbReference type="Proteomes" id="UP001055879"/>
    </source>
</evidence>
<reference evidence="1 2" key="2">
    <citation type="journal article" date="2022" name="Mol. Ecol. Resour.">
        <title>The genomes of chicory, endive, great burdock and yacon provide insights into Asteraceae paleo-polyploidization history and plant inulin production.</title>
        <authorList>
            <person name="Fan W."/>
            <person name="Wang S."/>
            <person name="Wang H."/>
            <person name="Wang A."/>
            <person name="Jiang F."/>
            <person name="Liu H."/>
            <person name="Zhao H."/>
            <person name="Xu D."/>
            <person name="Zhang Y."/>
        </authorList>
    </citation>
    <scope>NUCLEOTIDE SEQUENCE [LARGE SCALE GENOMIC DNA]</scope>
    <source>
        <strain evidence="2">cv. Niubang</strain>
    </source>
</reference>
<sequence>MEKYLCEMEETLLWKMEGDVAVEEAEIDFDERCYQRFREKGSTTCKKRLFLRWNEREPTKDSDHMGLGEQVGVGEAEEYRLEVDIGLG</sequence>
<gene>
    <name evidence="1" type="ORF">L6452_14366</name>
</gene>
<organism evidence="1 2">
    <name type="scientific">Arctium lappa</name>
    <name type="common">Greater burdock</name>
    <name type="synonym">Lappa major</name>
    <dbReference type="NCBI Taxonomy" id="4217"/>
    <lineage>
        <taxon>Eukaryota</taxon>
        <taxon>Viridiplantae</taxon>
        <taxon>Streptophyta</taxon>
        <taxon>Embryophyta</taxon>
        <taxon>Tracheophyta</taxon>
        <taxon>Spermatophyta</taxon>
        <taxon>Magnoliopsida</taxon>
        <taxon>eudicotyledons</taxon>
        <taxon>Gunneridae</taxon>
        <taxon>Pentapetalae</taxon>
        <taxon>asterids</taxon>
        <taxon>campanulids</taxon>
        <taxon>Asterales</taxon>
        <taxon>Asteraceae</taxon>
        <taxon>Carduoideae</taxon>
        <taxon>Cardueae</taxon>
        <taxon>Arctiinae</taxon>
        <taxon>Arctium</taxon>
    </lineage>
</organism>
<keyword evidence="2" id="KW-1185">Reference proteome</keyword>
<name>A0ACB9CKV0_ARCLA</name>
<protein>
    <submittedName>
        <fullName evidence="1">Uncharacterized protein</fullName>
    </submittedName>
</protein>
<dbReference type="Proteomes" id="UP001055879">
    <property type="component" value="Linkage Group LG04"/>
</dbReference>